<accession>A0A6D2L105</accession>
<gene>
    <name evidence="2" type="ORF">MERR_LOCUS42154</name>
</gene>
<proteinExistence type="predicted"/>
<evidence type="ECO:0000313" key="2">
    <source>
        <dbReference type="EMBL" id="CAA7054918.1"/>
    </source>
</evidence>
<dbReference type="AlphaFoldDB" id="A0A6D2L105"/>
<dbReference type="Proteomes" id="UP000467841">
    <property type="component" value="Unassembled WGS sequence"/>
</dbReference>
<name>A0A6D2L105_9BRAS</name>
<comment type="caution">
    <text evidence="2">The sequence shown here is derived from an EMBL/GenBank/DDBJ whole genome shotgun (WGS) entry which is preliminary data.</text>
</comment>
<protein>
    <submittedName>
        <fullName evidence="2">Uncharacterized protein</fullName>
    </submittedName>
</protein>
<evidence type="ECO:0000313" key="3">
    <source>
        <dbReference type="Proteomes" id="UP000467841"/>
    </source>
</evidence>
<reference evidence="2" key="1">
    <citation type="submission" date="2020-01" db="EMBL/GenBank/DDBJ databases">
        <authorList>
            <person name="Mishra B."/>
        </authorList>
    </citation>
    <scope>NUCLEOTIDE SEQUENCE [LARGE SCALE GENOMIC DNA]</scope>
</reference>
<keyword evidence="3" id="KW-1185">Reference proteome</keyword>
<sequence>MSQREVQSYHGGEMRDGRGPQCSMEEQNRVHAAKISEGATEKTHVTEPSLPISPSVHSAKKVRKALKFDDEISVPNGGAAKELVQGLEI</sequence>
<dbReference type="EMBL" id="CACVBM020001595">
    <property type="protein sequence ID" value="CAA7054918.1"/>
    <property type="molecule type" value="Genomic_DNA"/>
</dbReference>
<feature type="region of interest" description="Disordered" evidence="1">
    <location>
        <begin position="1"/>
        <end position="56"/>
    </location>
</feature>
<evidence type="ECO:0000256" key="1">
    <source>
        <dbReference type="SAM" id="MobiDB-lite"/>
    </source>
</evidence>
<organism evidence="2 3">
    <name type="scientific">Microthlaspi erraticum</name>
    <dbReference type="NCBI Taxonomy" id="1685480"/>
    <lineage>
        <taxon>Eukaryota</taxon>
        <taxon>Viridiplantae</taxon>
        <taxon>Streptophyta</taxon>
        <taxon>Embryophyta</taxon>
        <taxon>Tracheophyta</taxon>
        <taxon>Spermatophyta</taxon>
        <taxon>Magnoliopsida</taxon>
        <taxon>eudicotyledons</taxon>
        <taxon>Gunneridae</taxon>
        <taxon>Pentapetalae</taxon>
        <taxon>rosids</taxon>
        <taxon>malvids</taxon>
        <taxon>Brassicales</taxon>
        <taxon>Brassicaceae</taxon>
        <taxon>Coluteocarpeae</taxon>
        <taxon>Microthlaspi</taxon>
    </lineage>
</organism>